<evidence type="ECO:0000313" key="3">
    <source>
        <dbReference type="EMBL" id="TDU91242.1"/>
    </source>
</evidence>
<sequence length="323" mass="34437">MSNLTTPPDHELPRPVRDRQRDELVAIVDHEFGAPRRRTAVPLLAAAATVAVIAGLAFGVPALKGDKTAPAGTAPAAGGTKVASGNTPKDAKATNAPPLARPIPAEIRQLGAAETAAFRNQCIEFTKGAQRSFASFEVIHAFEYVETARPGLTKSWLVARKGMDYWICSRSGDGSIAGDSAFGPNISPAGKDVPYLFAPVDGRGEGTGMYIPSVARVTVQHHGDAPVEAVLKDGFWFAPMEQDSFPLPTNGAKPTRQDNHLIGVMPGWTIRGYDGAGKLVYDSAKNGPRVEKCYSNPARTEVLVVNSVKHPTPATCEQLFDWK</sequence>
<dbReference type="OrthoDB" id="3824490at2"/>
<dbReference type="RefSeq" id="WP_133981020.1">
    <property type="nucleotide sequence ID" value="NZ_SOCE01000001.1"/>
</dbReference>
<feature type="transmembrane region" description="Helical" evidence="2">
    <location>
        <begin position="40"/>
        <end position="60"/>
    </location>
</feature>
<keyword evidence="2" id="KW-0472">Membrane</keyword>
<gene>
    <name evidence="3" type="ORF">EV138_4844</name>
</gene>
<evidence type="ECO:0000256" key="2">
    <source>
        <dbReference type="SAM" id="Phobius"/>
    </source>
</evidence>
<comment type="caution">
    <text evidence="3">The sequence shown here is derived from an EMBL/GenBank/DDBJ whole genome shotgun (WGS) entry which is preliminary data.</text>
</comment>
<evidence type="ECO:0000313" key="4">
    <source>
        <dbReference type="Proteomes" id="UP000295151"/>
    </source>
</evidence>
<name>A0A4R7TG50_9ACTN</name>
<feature type="region of interest" description="Disordered" evidence="1">
    <location>
        <begin position="69"/>
        <end position="99"/>
    </location>
</feature>
<reference evidence="3 4" key="1">
    <citation type="submission" date="2019-03" db="EMBL/GenBank/DDBJ databases">
        <title>Genomic Encyclopedia of Type Strains, Phase III (KMG-III): the genomes of soil and plant-associated and newly described type strains.</title>
        <authorList>
            <person name="Whitman W."/>
        </authorList>
    </citation>
    <scope>NUCLEOTIDE SEQUENCE [LARGE SCALE GENOMIC DNA]</scope>
    <source>
        <strain evidence="3 4">VKM Ac-2575</strain>
    </source>
</reference>
<keyword evidence="4" id="KW-1185">Reference proteome</keyword>
<accession>A0A4R7TG50</accession>
<dbReference type="EMBL" id="SOCE01000001">
    <property type="protein sequence ID" value="TDU91242.1"/>
    <property type="molecule type" value="Genomic_DNA"/>
</dbReference>
<protein>
    <submittedName>
        <fullName evidence="3">Uncharacterized protein</fullName>
    </submittedName>
</protein>
<keyword evidence="2" id="KW-0812">Transmembrane</keyword>
<proteinExistence type="predicted"/>
<keyword evidence="2" id="KW-1133">Transmembrane helix</keyword>
<dbReference type="Proteomes" id="UP000295151">
    <property type="component" value="Unassembled WGS sequence"/>
</dbReference>
<evidence type="ECO:0000256" key="1">
    <source>
        <dbReference type="SAM" id="MobiDB-lite"/>
    </source>
</evidence>
<organism evidence="3 4">
    <name type="scientific">Kribbella voronezhensis</name>
    <dbReference type="NCBI Taxonomy" id="2512212"/>
    <lineage>
        <taxon>Bacteria</taxon>
        <taxon>Bacillati</taxon>
        <taxon>Actinomycetota</taxon>
        <taxon>Actinomycetes</taxon>
        <taxon>Propionibacteriales</taxon>
        <taxon>Kribbellaceae</taxon>
        <taxon>Kribbella</taxon>
    </lineage>
</organism>
<dbReference type="AlphaFoldDB" id="A0A4R7TG50"/>
<feature type="compositionally biased region" description="Low complexity" evidence="1">
    <location>
        <begin position="69"/>
        <end position="80"/>
    </location>
</feature>